<name>A0A1H9P546_9RHOB</name>
<organism evidence="1 2">
    <name type="scientific">Tranquillimonas rosea</name>
    <dbReference type="NCBI Taxonomy" id="641238"/>
    <lineage>
        <taxon>Bacteria</taxon>
        <taxon>Pseudomonadati</taxon>
        <taxon>Pseudomonadota</taxon>
        <taxon>Alphaproteobacteria</taxon>
        <taxon>Rhodobacterales</taxon>
        <taxon>Roseobacteraceae</taxon>
        <taxon>Tranquillimonas</taxon>
    </lineage>
</organism>
<evidence type="ECO:0000313" key="1">
    <source>
        <dbReference type="EMBL" id="SER43005.1"/>
    </source>
</evidence>
<protein>
    <submittedName>
        <fullName evidence="1">Uncharacterized protein</fullName>
    </submittedName>
</protein>
<sequence length="164" mass="17605">MKKYDDTSPLGVSGDNLLVVDFAEGRDGSLASAQPVIEDAQGSRPGAAEIAQRASGYGIIGHHGCTVAADPELGHTVVFWPTRERPGRKRARPMEDKEVRDTVFRLMREADRLAPVRGEGASALLVAAAFLAARDGLDGDDLQKRLAESLVTAEHAARVSRRFA</sequence>
<dbReference type="EMBL" id="FOGU01000001">
    <property type="protein sequence ID" value="SER43005.1"/>
    <property type="molecule type" value="Genomic_DNA"/>
</dbReference>
<gene>
    <name evidence="1" type="ORF">SAMN04490244_10117</name>
</gene>
<dbReference type="AlphaFoldDB" id="A0A1H9P546"/>
<reference evidence="1 2" key="1">
    <citation type="submission" date="2016-10" db="EMBL/GenBank/DDBJ databases">
        <authorList>
            <person name="de Groot N.N."/>
        </authorList>
    </citation>
    <scope>NUCLEOTIDE SEQUENCE [LARGE SCALE GENOMIC DNA]</scope>
    <source>
        <strain evidence="1 2">DSM 23042</strain>
    </source>
</reference>
<dbReference type="Proteomes" id="UP000198885">
    <property type="component" value="Unassembled WGS sequence"/>
</dbReference>
<dbReference type="STRING" id="641238.SAMN04490244_10117"/>
<dbReference type="RefSeq" id="WP_177190335.1">
    <property type="nucleotide sequence ID" value="NZ_CBDDGO010000004.1"/>
</dbReference>
<proteinExistence type="predicted"/>
<keyword evidence="2" id="KW-1185">Reference proteome</keyword>
<evidence type="ECO:0000313" key="2">
    <source>
        <dbReference type="Proteomes" id="UP000198885"/>
    </source>
</evidence>
<accession>A0A1H9P546</accession>